<evidence type="ECO:0000313" key="2">
    <source>
        <dbReference type="Proteomes" id="UP000095454"/>
    </source>
</evidence>
<evidence type="ECO:0008006" key="3">
    <source>
        <dbReference type="Google" id="ProtNLM"/>
    </source>
</evidence>
<accession>A0A174IDP5</accession>
<dbReference type="EMBL" id="CZAQ01000002">
    <property type="protein sequence ID" value="CUO83757.1"/>
    <property type="molecule type" value="Genomic_DNA"/>
</dbReference>
<organism evidence="1 2">
    <name type="scientific">Collinsella aerofaciens</name>
    <dbReference type="NCBI Taxonomy" id="74426"/>
    <lineage>
        <taxon>Bacteria</taxon>
        <taxon>Bacillati</taxon>
        <taxon>Actinomycetota</taxon>
        <taxon>Coriobacteriia</taxon>
        <taxon>Coriobacteriales</taxon>
        <taxon>Coriobacteriaceae</taxon>
        <taxon>Collinsella</taxon>
    </lineage>
</organism>
<evidence type="ECO:0000313" key="1">
    <source>
        <dbReference type="EMBL" id="CUO83757.1"/>
    </source>
</evidence>
<sequence>MNGMDSQKRDAIARKAWYQAIVKLPSAYVTSRDIAKLLNVCKTKSIQILKAAGGVKIAGVWRVDKADLILYLASMEEGNDVF</sequence>
<name>A0A174IDP5_9ACTN</name>
<dbReference type="AlphaFoldDB" id="A0A174IDP5"/>
<reference evidence="1 2" key="1">
    <citation type="submission" date="2015-09" db="EMBL/GenBank/DDBJ databases">
        <authorList>
            <consortium name="Pathogen Informatics"/>
        </authorList>
    </citation>
    <scope>NUCLEOTIDE SEQUENCE [LARGE SCALE GENOMIC DNA]</scope>
    <source>
        <strain evidence="1 2">2789STDY5834902</strain>
    </source>
</reference>
<dbReference type="Proteomes" id="UP000095454">
    <property type="component" value="Unassembled WGS sequence"/>
</dbReference>
<gene>
    <name evidence="1" type="ORF">ERS852514_00243</name>
</gene>
<dbReference type="RefSeq" id="WP_055250316.1">
    <property type="nucleotide sequence ID" value="NZ_CABIXX010000002.1"/>
</dbReference>
<protein>
    <recommendedName>
        <fullName evidence="3">Helix-turn-helix domain-containing protein</fullName>
    </recommendedName>
</protein>
<proteinExistence type="predicted"/>